<accession>A0ABR9IF74</accession>
<reference evidence="1 2" key="1">
    <citation type="submission" date="2020-10" db="EMBL/GenBank/DDBJ databases">
        <title>Sequencing the genomes of 1000 actinobacteria strains.</title>
        <authorList>
            <person name="Klenk H.-P."/>
        </authorList>
    </citation>
    <scope>NUCLEOTIDE SEQUENCE [LARGE SCALE GENOMIC DNA]</scope>
    <source>
        <strain evidence="1 2">DSM 44653</strain>
    </source>
</reference>
<keyword evidence="2" id="KW-1185">Reference proteome</keyword>
<gene>
    <name evidence="1" type="ORF">H4696_008929</name>
</gene>
<proteinExistence type="predicted"/>
<protein>
    <submittedName>
        <fullName evidence="1">Uncharacterized protein</fullName>
    </submittedName>
</protein>
<evidence type="ECO:0000313" key="2">
    <source>
        <dbReference type="Proteomes" id="UP000631670"/>
    </source>
</evidence>
<name>A0ABR9IF74_9PSEU</name>
<comment type="caution">
    <text evidence="1">The sequence shown here is derived from an EMBL/GenBank/DDBJ whole genome shotgun (WGS) entry which is preliminary data.</text>
</comment>
<organism evidence="1 2">
    <name type="scientific">Amycolatopsis lexingtonensis</name>
    <dbReference type="NCBI Taxonomy" id="218822"/>
    <lineage>
        <taxon>Bacteria</taxon>
        <taxon>Bacillati</taxon>
        <taxon>Actinomycetota</taxon>
        <taxon>Actinomycetes</taxon>
        <taxon>Pseudonocardiales</taxon>
        <taxon>Pseudonocardiaceae</taxon>
        <taxon>Amycolatopsis</taxon>
    </lineage>
</organism>
<dbReference type="RefSeq" id="WP_086858369.1">
    <property type="nucleotide sequence ID" value="NZ_JADBEG010000001.1"/>
</dbReference>
<dbReference type="EMBL" id="JADBEG010000001">
    <property type="protein sequence ID" value="MBE1501829.1"/>
    <property type="molecule type" value="Genomic_DNA"/>
</dbReference>
<sequence length="190" mass="21441">MTSPSHAVPGLDTAVRRWKIGHQLFHLHLTAMNSLLEDATAALDSGRWAELAALFDELRMLYDAATATMRYAADFPKELYERIIRPSMAPPFTSPGFSGSLNTDHEQMLDRLRDLRRRVKPLRRRGGLPDAAHEAAGRLLAAQSRNRRHHVLVCTRFVPEGTSLLQAYFEATNPTTEAEQMTDHDDHERG</sequence>
<dbReference type="Proteomes" id="UP000631670">
    <property type="component" value="Unassembled WGS sequence"/>
</dbReference>
<evidence type="ECO:0000313" key="1">
    <source>
        <dbReference type="EMBL" id="MBE1501829.1"/>
    </source>
</evidence>